<proteinExistence type="predicted"/>
<sequence>MLVLSRPSIGIAEVVDGIAEVMDGVAGTLIPRSPKKKPAYIKDTPQEPSSEAPESCSSKPTYHSSDIAPEELSQLESREAAMCKIKEIMYPSSYYGTSEPQYEAMASNSEASSVTTNDKTTSTQAKDVLVSKEKEVDGKKSSRRNYNSSATDKDGKKAQLTIKEKDGKITKATRQ</sequence>
<keyword evidence="2" id="KW-1185">Reference proteome</keyword>
<comment type="caution">
    <text evidence="1">The sequence shown here is derived from an EMBL/GenBank/DDBJ whole genome shotgun (WGS) entry which is preliminary data.</text>
</comment>
<dbReference type="EMBL" id="QTSX02001510">
    <property type="protein sequence ID" value="KAJ9080924.1"/>
    <property type="molecule type" value="Genomic_DNA"/>
</dbReference>
<accession>A0ACC2U290</accession>
<name>A0ACC2U290_9FUNG</name>
<protein>
    <submittedName>
        <fullName evidence="1">Uncharacterized protein</fullName>
    </submittedName>
</protein>
<dbReference type="Proteomes" id="UP001165960">
    <property type="component" value="Unassembled WGS sequence"/>
</dbReference>
<organism evidence="1 2">
    <name type="scientific">Entomophthora muscae</name>
    <dbReference type="NCBI Taxonomy" id="34485"/>
    <lineage>
        <taxon>Eukaryota</taxon>
        <taxon>Fungi</taxon>
        <taxon>Fungi incertae sedis</taxon>
        <taxon>Zoopagomycota</taxon>
        <taxon>Entomophthoromycotina</taxon>
        <taxon>Entomophthoromycetes</taxon>
        <taxon>Entomophthorales</taxon>
        <taxon>Entomophthoraceae</taxon>
        <taxon>Entomophthora</taxon>
    </lineage>
</organism>
<evidence type="ECO:0000313" key="1">
    <source>
        <dbReference type="EMBL" id="KAJ9080924.1"/>
    </source>
</evidence>
<evidence type="ECO:0000313" key="2">
    <source>
        <dbReference type="Proteomes" id="UP001165960"/>
    </source>
</evidence>
<gene>
    <name evidence="1" type="ORF">DSO57_1019734</name>
</gene>
<reference evidence="1" key="1">
    <citation type="submission" date="2022-04" db="EMBL/GenBank/DDBJ databases">
        <title>Genome of the entomopathogenic fungus Entomophthora muscae.</title>
        <authorList>
            <person name="Elya C."/>
            <person name="Lovett B.R."/>
            <person name="Lee E."/>
            <person name="Macias A.M."/>
            <person name="Hajek A.E."/>
            <person name="De Bivort B.L."/>
            <person name="Kasson M.T."/>
            <person name="De Fine Licht H.H."/>
            <person name="Stajich J.E."/>
        </authorList>
    </citation>
    <scope>NUCLEOTIDE SEQUENCE</scope>
    <source>
        <strain evidence="1">Berkeley</strain>
    </source>
</reference>